<sequence length="79" mass="8594">MRESCESIGTTDLPALDPRQGEPGRGGEGMPMAESDRPENHWSRQGGQVSPFREKKAEKYAGGCCQGSYHSGTQNTRPI</sequence>
<gene>
    <name evidence="1" type="ORF">DPEC_G00357110</name>
</gene>
<protein>
    <submittedName>
        <fullName evidence="1">Uncharacterized protein</fullName>
    </submittedName>
</protein>
<evidence type="ECO:0000313" key="2">
    <source>
        <dbReference type="Proteomes" id="UP001157502"/>
    </source>
</evidence>
<comment type="caution">
    <text evidence="1">The sequence shown here is derived from an EMBL/GenBank/DDBJ whole genome shotgun (WGS) entry which is preliminary data.</text>
</comment>
<proteinExistence type="predicted"/>
<accession>A0ACC2F038</accession>
<keyword evidence="2" id="KW-1185">Reference proteome</keyword>
<dbReference type="Proteomes" id="UP001157502">
    <property type="component" value="Chromosome 37"/>
</dbReference>
<reference evidence="1" key="1">
    <citation type="submission" date="2021-05" db="EMBL/GenBank/DDBJ databases">
        <authorList>
            <person name="Pan Q."/>
            <person name="Jouanno E."/>
            <person name="Zahm M."/>
            <person name="Klopp C."/>
            <person name="Cabau C."/>
            <person name="Louis A."/>
            <person name="Berthelot C."/>
            <person name="Parey E."/>
            <person name="Roest Crollius H."/>
            <person name="Montfort J."/>
            <person name="Robinson-Rechavi M."/>
            <person name="Bouchez O."/>
            <person name="Lampietro C."/>
            <person name="Lopez Roques C."/>
            <person name="Donnadieu C."/>
            <person name="Postlethwait J."/>
            <person name="Bobe J."/>
            <person name="Dillon D."/>
            <person name="Chandos A."/>
            <person name="von Hippel F."/>
            <person name="Guiguen Y."/>
        </authorList>
    </citation>
    <scope>NUCLEOTIDE SEQUENCE</scope>
    <source>
        <strain evidence="1">YG-Jan2019</strain>
    </source>
</reference>
<dbReference type="EMBL" id="CM055764">
    <property type="protein sequence ID" value="KAJ7984665.1"/>
    <property type="molecule type" value="Genomic_DNA"/>
</dbReference>
<name>A0ACC2F038_DALPE</name>
<evidence type="ECO:0000313" key="1">
    <source>
        <dbReference type="EMBL" id="KAJ7984665.1"/>
    </source>
</evidence>
<organism evidence="1 2">
    <name type="scientific">Dallia pectoralis</name>
    <name type="common">Alaska blackfish</name>
    <dbReference type="NCBI Taxonomy" id="75939"/>
    <lineage>
        <taxon>Eukaryota</taxon>
        <taxon>Metazoa</taxon>
        <taxon>Chordata</taxon>
        <taxon>Craniata</taxon>
        <taxon>Vertebrata</taxon>
        <taxon>Euteleostomi</taxon>
        <taxon>Actinopterygii</taxon>
        <taxon>Neopterygii</taxon>
        <taxon>Teleostei</taxon>
        <taxon>Protacanthopterygii</taxon>
        <taxon>Esociformes</taxon>
        <taxon>Umbridae</taxon>
        <taxon>Dallia</taxon>
    </lineage>
</organism>